<dbReference type="AlphaFoldDB" id="A0A8J4C6G0"/>
<protein>
    <submittedName>
        <fullName evidence="1">Uncharacterized protein</fullName>
    </submittedName>
</protein>
<dbReference type="EMBL" id="BNCP01000006">
    <property type="protein sequence ID" value="GIL74208.1"/>
    <property type="molecule type" value="Genomic_DNA"/>
</dbReference>
<keyword evidence="2" id="KW-1185">Reference proteome</keyword>
<accession>A0A8J4C6G0</accession>
<gene>
    <name evidence="1" type="ORF">Vretifemale_4230</name>
</gene>
<proteinExistence type="predicted"/>
<dbReference type="Proteomes" id="UP000747110">
    <property type="component" value="Unassembled WGS sequence"/>
</dbReference>
<reference evidence="1" key="1">
    <citation type="journal article" date="2021" name="Proc. Natl. Acad. Sci. U.S.A.">
        <title>Three genomes in the algal genus Volvox reveal the fate of a haploid sex-determining region after a transition to homothallism.</title>
        <authorList>
            <person name="Yamamoto K."/>
            <person name="Hamaji T."/>
            <person name="Kawai-Toyooka H."/>
            <person name="Matsuzaki R."/>
            <person name="Takahashi F."/>
            <person name="Nishimura Y."/>
            <person name="Kawachi M."/>
            <person name="Noguchi H."/>
            <person name="Minakuchi Y."/>
            <person name="Umen J.G."/>
            <person name="Toyoda A."/>
            <person name="Nozaki H."/>
        </authorList>
    </citation>
    <scope>NUCLEOTIDE SEQUENCE</scope>
    <source>
        <strain evidence="1">NIES-3786</strain>
    </source>
</reference>
<sequence length="153" mass="16881">MHMSVVPACLKGFAAISGLQCPCYLPPALGPCISLPSTYQFIASQRQQSNAVYHTVAGTVLRKHCYRDSPARALRRSSASPASCSLSVSGKWISGGGHRKALYRPSQYGHHYFRPGMMQRNLCNLNSKRVNGAPFQRCLRLRKKNRASLTSRA</sequence>
<evidence type="ECO:0000313" key="1">
    <source>
        <dbReference type="EMBL" id="GIL74208.1"/>
    </source>
</evidence>
<evidence type="ECO:0000313" key="2">
    <source>
        <dbReference type="Proteomes" id="UP000747110"/>
    </source>
</evidence>
<name>A0A8J4C6G0_9CHLO</name>
<comment type="caution">
    <text evidence="1">The sequence shown here is derived from an EMBL/GenBank/DDBJ whole genome shotgun (WGS) entry which is preliminary data.</text>
</comment>
<organism evidence="1 2">
    <name type="scientific">Volvox reticuliferus</name>
    <dbReference type="NCBI Taxonomy" id="1737510"/>
    <lineage>
        <taxon>Eukaryota</taxon>
        <taxon>Viridiplantae</taxon>
        <taxon>Chlorophyta</taxon>
        <taxon>core chlorophytes</taxon>
        <taxon>Chlorophyceae</taxon>
        <taxon>CS clade</taxon>
        <taxon>Chlamydomonadales</taxon>
        <taxon>Volvocaceae</taxon>
        <taxon>Volvox</taxon>
    </lineage>
</organism>